<name>A0ABS1LPE1_9MICO</name>
<dbReference type="Proteomes" id="UP000675409">
    <property type="component" value="Unassembled WGS sequence"/>
</dbReference>
<evidence type="ECO:0000313" key="1">
    <source>
        <dbReference type="EMBL" id="MBL0888095.1"/>
    </source>
</evidence>
<protein>
    <submittedName>
        <fullName evidence="1">Uncharacterized protein</fullName>
    </submittedName>
</protein>
<organism evidence="1 2">
    <name type="scientific">Myceligenerans indicum</name>
    <dbReference type="NCBI Taxonomy" id="2593663"/>
    <lineage>
        <taxon>Bacteria</taxon>
        <taxon>Bacillati</taxon>
        <taxon>Actinomycetota</taxon>
        <taxon>Actinomycetes</taxon>
        <taxon>Micrococcales</taxon>
        <taxon>Promicromonosporaceae</taxon>
        <taxon>Myceligenerans</taxon>
    </lineage>
</organism>
<accession>A0ABS1LPE1</accession>
<gene>
    <name evidence="1" type="ORF">HGK34_17690</name>
</gene>
<proteinExistence type="predicted"/>
<evidence type="ECO:0000313" key="2">
    <source>
        <dbReference type="Proteomes" id="UP000675409"/>
    </source>
</evidence>
<reference evidence="1 2" key="1">
    <citation type="journal article" date="2021" name="Arch. Microbiol.">
        <title>Myceligenerans indicum sp. nov., an actinobacterium isolated from mangrove sediment of Sundarbans, India.</title>
        <authorList>
            <person name="Asha K."/>
            <person name="Bhadury P."/>
        </authorList>
    </citation>
    <scope>NUCLEOTIDE SEQUENCE [LARGE SCALE GENOMIC DNA]</scope>
    <source>
        <strain evidence="1 2">I2</strain>
    </source>
</reference>
<keyword evidence="2" id="KW-1185">Reference proteome</keyword>
<dbReference type="RefSeq" id="WP_201849834.1">
    <property type="nucleotide sequence ID" value="NZ_JABBYC010000043.1"/>
</dbReference>
<comment type="caution">
    <text evidence="1">The sequence shown here is derived from an EMBL/GenBank/DDBJ whole genome shotgun (WGS) entry which is preliminary data.</text>
</comment>
<dbReference type="EMBL" id="JABBYC010000043">
    <property type="protein sequence ID" value="MBL0888095.1"/>
    <property type="molecule type" value="Genomic_DNA"/>
</dbReference>
<sequence length="234" mass="24171">MTTTPQAVPEYDEAPHATRHGRALGALRAVEARTGVRTRLPLERETAPDAGLRPVRPEVAALLPGGGLAPGTTVVVSGSTTLLLTLLAAPSRAGAWTAFVGHPQVGMAAAAEAGCELERTVCVPDPGPDAPAVLAALLDALDLVVVGPGAALLDTDRRRLTARTRERGAVLVVAQDTTRSSTTWPGAQVVLAAGPGRWEGIDHGAGSLCRRTLTVHRTGRGRAARQADLYCVLA</sequence>